<feature type="region of interest" description="Disordered" evidence="1">
    <location>
        <begin position="118"/>
        <end position="155"/>
    </location>
</feature>
<feature type="transmembrane region" description="Helical" evidence="2">
    <location>
        <begin position="92"/>
        <end position="114"/>
    </location>
</feature>
<dbReference type="AlphaFoldDB" id="A0A852RMM9"/>
<evidence type="ECO:0000313" key="4">
    <source>
        <dbReference type="Proteomes" id="UP000582231"/>
    </source>
</evidence>
<dbReference type="EMBL" id="JACCBF010000001">
    <property type="protein sequence ID" value="NYD31848.1"/>
    <property type="molecule type" value="Genomic_DNA"/>
</dbReference>
<feature type="transmembrane region" description="Helical" evidence="2">
    <location>
        <begin position="191"/>
        <end position="213"/>
    </location>
</feature>
<organism evidence="3 4">
    <name type="scientific">Nocardioides kongjuensis</name>
    <dbReference type="NCBI Taxonomy" id="349522"/>
    <lineage>
        <taxon>Bacteria</taxon>
        <taxon>Bacillati</taxon>
        <taxon>Actinomycetota</taxon>
        <taxon>Actinomycetes</taxon>
        <taxon>Propionibacteriales</taxon>
        <taxon>Nocardioidaceae</taxon>
        <taxon>Nocardioides</taxon>
    </lineage>
</organism>
<gene>
    <name evidence="3" type="ORF">BJ958_003394</name>
</gene>
<dbReference type="Proteomes" id="UP000582231">
    <property type="component" value="Unassembled WGS sequence"/>
</dbReference>
<evidence type="ECO:0000313" key="3">
    <source>
        <dbReference type="EMBL" id="NYD31848.1"/>
    </source>
</evidence>
<evidence type="ECO:0000256" key="1">
    <source>
        <dbReference type="SAM" id="MobiDB-lite"/>
    </source>
</evidence>
<keyword evidence="2" id="KW-1133">Transmembrane helix</keyword>
<keyword evidence="2" id="KW-0812">Transmembrane</keyword>
<reference evidence="3 4" key="1">
    <citation type="submission" date="2020-07" db="EMBL/GenBank/DDBJ databases">
        <title>Sequencing the genomes of 1000 actinobacteria strains.</title>
        <authorList>
            <person name="Klenk H.-P."/>
        </authorList>
    </citation>
    <scope>NUCLEOTIDE SEQUENCE [LARGE SCALE GENOMIC DNA]</scope>
    <source>
        <strain evidence="3 4">DSM 19082</strain>
    </source>
</reference>
<feature type="transmembrane region" description="Helical" evidence="2">
    <location>
        <begin position="59"/>
        <end position="80"/>
    </location>
</feature>
<feature type="compositionally biased region" description="Basic and acidic residues" evidence="1">
    <location>
        <begin position="144"/>
        <end position="155"/>
    </location>
</feature>
<evidence type="ECO:0000256" key="2">
    <source>
        <dbReference type="SAM" id="Phobius"/>
    </source>
</evidence>
<sequence>MTDRRELEQRNDAIHAEHRAAVARGEERVLRTTRTGLLHSYRTDEIGLGPATTTQATSWWGLSIMTAFFVALFAASWLIILLPAHRGGSPAWAGLWVTALSGPLAVYTAGLARMQLRARRTRRRRGAPEPSDAPVPYRWSDPAPEPRPRAPHPRADRWRKRPWWWVIARGLLAGFLVLATIGTLLEPDSGTASVLVTSGVGLALSVALPVALASRRVRNAGV</sequence>
<dbReference type="RefSeq" id="WP_179728107.1">
    <property type="nucleotide sequence ID" value="NZ_BAABEF010000001.1"/>
</dbReference>
<accession>A0A852RMM9</accession>
<comment type="caution">
    <text evidence="3">The sequence shown here is derived from an EMBL/GenBank/DDBJ whole genome shotgun (WGS) entry which is preliminary data.</text>
</comment>
<keyword evidence="4" id="KW-1185">Reference proteome</keyword>
<feature type="transmembrane region" description="Helical" evidence="2">
    <location>
        <begin position="163"/>
        <end position="185"/>
    </location>
</feature>
<protein>
    <submittedName>
        <fullName evidence="3">Uncharacterized protein</fullName>
    </submittedName>
</protein>
<keyword evidence="2" id="KW-0472">Membrane</keyword>
<proteinExistence type="predicted"/>
<name>A0A852RMM9_9ACTN</name>